<keyword evidence="2" id="KW-1185">Reference proteome</keyword>
<evidence type="ECO:0000313" key="1">
    <source>
        <dbReference type="EMBL" id="GFZ14154.1"/>
    </source>
</evidence>
<reference evidence="1 2" key="1">
    <citation type="submission" date="2019-07" db="EMBL/GenBank/DDBJ databases">
        <title>De Novo Assembly of kiwifruit Actinidia rufa.</title>
        <authorList>
            <person name="Sugita-Konishi S."/>
            <person name="Sato K."/>
            <person name="Mori E."/>
            <person name="Abe Y."/>
            <person name="Kisaki G."/>
            <person name="Hamano K."/>
            <person name="Suezawa K."/>
            <person name="Otani M."/>
            <person name="Fukuda T."/>
            <person name="Manabe T."/>
            <person name="Gomi K."/>
            <person name="Tabuchi M."/>
            <person name="Akimitsu K."/>
            <person name="Kataoka I."/>
        </authorList>
    </citation>
    <scope>NUCLEOTIDE SEQUENCE [LARGE SCALE GENOMIC DNA]</scope>
    <source>
        <strain evidence="2">cv. Fuchu</strain>
    </source>
</reference>
<sequence>MEKERGGEIEVREGNYGGGILTIGNAADATERNWTEVELVHMRVRKWEERERRLDSLEWTEVGWRS</sequence>
<evidence type="ECO:0000313" key="2">
    <source>
        <dbReference type="Proteomes" id="UP000585474"/>
    </source>
</evidence>
<proteinExistence type="predicted"/>
<gene>
    <name evidence="1" type="ORF">Acr_24g0003440</name>
</gene>
<dbReference type="Proteomes" id="UP000585474">
    <property type="component" value="Unassembled WGS sequence"/>
</dbReference>
<comment type="caution">
    <text evidence="1">The sequence shown here is derived from an EMBL/GenBank/DDBJ whole genome shotgun (WGS) entry which is preliminary data.</text>
</comment>
<organism evidence="1 2">
    <name type="scientific">Actinidia rufa</name>
    <dbReference type="NCBI Taxonomy" id="165716"/>
    <lineage>
        <taxon>Eukaryota</taxon>
        <taxon>Viridiplantae</taxon>
        <taxon>Streptophyta</taxon>
        <taxon>Embryophyta</taxon>
        <taxon>Tracheophyta</taxon>
        <taxon>Spermatophyta</taxon>
        <taxon>Magnoliopsida</taxon>
        <taxon>eudicotyledons</taxon>
        <taxon>Gunneridae</taxon>
        <taxon>Pentapetalae</taxon>
        <taxon>asterids</taxon>
        <taxon>Ericales</taxon>
        <taxon>Actinidiaceae</taxon>
        <taxon>Actinidia</taxon>
    </lineage>
</organism>
<name>A0A7J0GUD4_9ERIC</name>
<accession>A0A7J0GUD4</accession>
<dbReference type="AlphaFoldDB" id="A0A7J0GUD4"/>
<dbReference type="EMBL" id="BJWL01000024">
    <property type="protein sequence ID" value="GFZ14154.1"/>
    <property type="molecule type" value="Genomic_DNA"/>
</dbReference>
<protein>
    <submittedName>
        <fullName evidence="1">Uncharacterized protein</fullName>
    </submittedName>
</protein>